<evidence type="ECO:0000313" key="1">
    <source>
        <dbReference type="EMBL" id="VEB85391.1"/>
    </source>
</evidence>
<dbReference type="EMBL" id="LR134204">
    <property type="protein sequence ID" value="VEB85391.1"/>
    <property type="molecule type" value="Genomic_DNA"/>
</dbReference>
<reference evidence="1 2" key="1">
    <citation type="submission" date="2018-12" db="EMBL/GenBank/DDBJ databases">
        <authorList>
            <consortium name="Pathogen Informatics"/>
        </authorList>
    </citation>
    <scope>NUCLEOTIDE SEQUENCE [LARGE SCALE GENOMIC DNA]</scope>
    <source>
        <strain evidence="1 2">NCTC11075</strain>
    </source>
</reference>
<proteinExistence type="predicted"/>
<organism evidence="1 2">
    <name type="scientific">Citrobacter koseri</name>
    <name type="common">Citrobacter diversus</name>
    <dbReference type="NCBI Taxonomy" id="545"/>
    <lineage>
        <taxon>Bacteria</taxon>
        <taxon>Pseudomonadati</taxon>
        <taxon>Pseudomonadota</taxon>
        <taxon>Gammaproteobacteria</taxon>
        <taxon>Enterobacterales</taxon>
        <taxon>Enterobacteriaceae</taxon>
        <taxon>Citrobacter</taxon>
    </lineage>
</organism>
<name>A0A3S4I7L4_CITKO</name>
<dbReference type="Proteomes" id="UP000270272">
    <property type="component" value="Chromosome"/>
</dbReference>
<dbReference type="AlphaFoldDB" id="A0A3S4I7L4"/>
<accession>A0A3S4I7L4</accession>
<gene>
    <name evidence="1" type="ORF">NCTC11075_00762</name>
</gene>
<evidence type="ECO:0000313" key="2">
    <source>
        <dbReference type="Proteomes" id="UP000270272"/>
    </source>
</evidence>
<protein>
    <submittedName>
        <fullName evidence="1">AMP nucleosidase</fullName>
    </submittedName>
</protein>
<sequence length="29" mass="2916">MNNKGAGLTPSQALDKLDETLRAIGSGSA</sequence>